<feature type="transmembrane region" description="Helical" evidence="1">
    <location>
        <begin position="12"/>
        <end position="31"/>
    </location>
</feature>
<feature type="transmembrane region" description="Helical" evidence="1">
    <location>
        <begin position="70"/>
        <end position="88"/>
    </location>
</feature>
<evidence type="ECO:0000313" key="2">
    <source>
        <dbReference type="EMBL" id="SFK26330.1"/>
    </source>
</evidence>
<evidence type="ECO:0000313" key="3">
    <source>
        <dbReference type="Proteomes" id="UP000199589"/>
    </source>
</evidence>
<keyword evidence="1" id="KW-0472">Membrane</keyword>
<keyword evidence="3" id="KW-1185">Reference proteome</keyword>
<protein>
    <submittedName>
        <fullName evidence="2">Uncharacterized protein</fullName>
    </submittedName>
</protein>
<sequence>MLNSINQTIYKKCLFPLFFSLFGSAMLYCWNSGNVEGYFEIFTGIVLLIIFIYALRNIWLFADQNVRTKLYRNIAIFAVILNLSTYAVSIVFQGVVAFIFAVFMIIGFWKLITK</sequence>
<feature type="transmembrane region" description="Helical" evidence="1">
    <location>
        <begin position="37"/>
        <end position="58"/>
    </location>
</feature>
<accession>A0A1I3Y3L5</accession>
<feature type="transmembrane region" description="Helical" evidence="1">
    <location>
        <begin position="94"/>
        <end position="112"/>
    </location>
</feature>
<dbReference type="AlphaFoldDB" id="A0A1I3Y3L5"/>
<dbReference type="OrthoDB" id="9905579at2"/>
<dbReference type="RefSeq" id="WP_091897265.1">
    <property type="nucleotide sequence ID" value="NZ_FOSJ01000019.1"/>
</dbReference>
<gene>
    <name evidence="2" type="ORF">SAMN04488569_10196</name>
</gene>
<dbReference type="Proteomes" id="UP000199589">
    <property type="component" value="Unassembled WGS sequence"/>
</dbReference>
<name>A0A1I3Y3L5_9LACT</name>
<organism evidence="2 3">
    <name type="scientific">Marinilactibacillus piezotolerans</name>
    <dbReference type="NCBI Taxonomy" id="258723"/>
    <lineage>
        <taxon>Bacteria</taxon>
        <taxon>Bacillati</taxon>
        <taxon>Bacillota</taxon>
        <taxon>Bacilli</taxon>
        <taxon>Lactobacillales</taxon>
        <taxon>Carnobacteriaceae</taxon>
        <taxon>Marinilactibacillus</taxon>
    </lineage>
</organism>
<dbReference type="EMBL" id="FOSJ01000019">
    <property type="protein sequence ID" value="SFK26330.1"/>
    <property type="molecule type" value="Genomic_DNA"/>
</dbReference>
<evidence type="ECO:0000256" key="1">
    <source>
        <dbReference type="SAM" id="Phobius"/>
    </source>
</evidence>
<reference evidence="3" key="1">
    <citation type="submission" date="2016-10" db="EMBL/GenBank/DDBJ databases">
        <authorList>
            <person name="Varghese N."/>
            <person name="Submissions S."/>
        </authorList>
    </citation>
    <scope>NUCLEOTIDE SEQUENCE [LARGE SCALE GENOMIC DNA]</scope>
    <source>
        <strain evidence="3">DSM 16108</strain>
    </source>
</reference>
<keyword evidence="1" id="KW-1133">Transmembrane helix</keyword>
<proteinExistence type="predicted"/>
<keyword evidence="1" id="KW-0812">Transmembrane</keyword>